<keyword evidence="3" id="KW-1185">Reference proteome</keyword>
<name>A0A1T4VQQ9_9GAMM</name>
<dbReference type="EMBL" id="FUXX01000041">
    <property type="protein sequence ID" value="SKA67259.1"/>
    <property type="molecule type" value="Genomic_DNA"/>
</dbReference>
<dbReference type="RefSeq" id="WP_078929287.1">
    <property type="nucleotide sequence ID" value="NZ_FUXX01000041.1"/>
</dbReference>
<protein>
    <recommendedName>
        <fullName evidence="4">Lipoprotein</fullName>
    </recommendedName>
</protein>
<dbReference type="PROSITE" id="PS51257">
    <property type="entry name" value="PROKAR_LIPOPROTEIN"/>
    <property type="match status" value="1"/>
</dbReference>
<evidence type="ECO:0000313" key="3">
    <source>
        <dbReference type="Proteomes" id="UP000242432"/>
    </source>
</evidence>
<organism evidence="2 3">
    <name type="scientific">Succinivibrio dextrinosolvens DSM 3072</name>
    <dbReference type="NCBI Taxonomy" id="1123324"/>
    <lineage>
        <taxon>Bacteria</taxon>
        <taxon>Pseudomonadati</taxon>
        <taxon>Pseudomonadota</taxon>
        <taxon>Gammaproteobacteria</taxon>
        <taxon>Aeromonadales</taxon>
        <taxon>Succinivibrionaceae</taxon>
        <taxon>Succinivibrio</taxon>
    </lineage>
</organism>
<sequence>MKKALSIAACCAFVLTGCMSAQEQEAANKIITALPTEVEGCTFIADVDNSGPYSTVPMARFNLKHQAAQLGATHLVEKYAYTAHITYRLLGVVLSGRAYKCPLGKGPIVNNEAGKLQYDFPMTDPEQDIIHD</sequence>
<reference evidence="3" key="1">
    <citation type="submission" date="2017-02" db="EMBL/GenBank/DDBJ databases">
        <authorList>
            <person name="Varghese N."/>
            <person name="Submissions S."/>
        </authorList>
    </citation>
    <scope>NUCLEOTIDE SEQUENCE [LARGE SCALE GENOMIC DNA]</scope>
    <source>
        <strain evidence="3">DSM 3072</strain>
    </source>
</reference>
<accession>A0A1T4VQQ9</accession>
<gene>
    <name evidence="2" type="ORF">SAMN02745213_01929</name>
</gene>
<feature type="signal peptide" evidence="1">
    <location>
        <begin position="1"/>
        <end position="21"/>
    </location>
</feature>
<dbReference type="Proteomes" id="UP000242432">
    <property type="component" value="Unassembled WGS sequence"/>
</dbReference>
<evidence type="ECO:0000313" key="2">
    <source>
        <dbReference type="EMBL" id="SKA67259.1"/>
    </source>
</evidence>
<evidence type="ECO:0000256" key="1">
    <source>
        <dbReference type="SAM" id="SignalP"/>
    </source>
</evidence>
<feature type="chain" id="PRO_5012707534" description="Lipoprotein" evidence="1">
    <location>
        <begin position="22"/>
        <end position="132"/>
    </location>
</feature>
<dbReference type="AlphaFoldDB" id="A0A1T4VQQ9"/>
<evidence type="ECO:0008006" key="4">
    <source>
        <dbReference type="Google" id="ProtNLM"/>
    </source>
</evidence>
<keyword evidence="1" id="KW-0732">Signal</keyword>
<proteinExistence type="predicted"/>
<dbReference type="STRING" id="83771.SAMN02910357_00432"/>